<keyword evidence="2" id="KW-0472">Membrane</keyword>
<keyword evidence="4" id="KW-1185">Reference proteome</keyword>
<dbReference type="RefSeq" id="WP_014778876.1">
    <property type="nucleotide sequence ID" value="NC_018012.1"/>
</dbReference>
<dbReference type="Pfam" id="PF10095">
    <property type="entry name" value="DUF2333"/>
    <property type="match status" value="1"/>
</dbReference>
<dbReference type="Proteomes" id="UP000006062">
    <property type="component" value="Chromosome"/>
</dbReference>
<protein>
    <recommendedName>
        <fullName evidence="5">DUF2333 domain-containing protein</fullName>
    </recommendedName>
</protein>
<evidence type="ECO:0000256" key="2">
    <source>
        <dbReference type="SAM" id="Phobius"/>
    </source>
</evidence>
<gene>
    <name evidence="3" type="ordered locus">Thivi_2494</name>
</gene>
<dbReference type="HOGENOM" id="CLU_857250_0_0_6"/>
<dbReference type="eggNOG" id="COG5345">
    <property type="taxonomic scope" value="Bacteria"/>
</dbReference>
<dbReference type="STRING" id="765911.Thivi_2494"/>
<evidence type="ECO:0000256" key="1">
    <source>
        <dbReference type="SAM" id="MobiDB-lite"/>
    </source>
</evidence>
<evidence type="ECO:0000313" key="4">
    <source>
        <dbReference type="Proteomes" id="UP000006062"/>
    </source>
</evidence>
<name>I3YBR4_THIV6</name>
<dbReference type="PIRSF" id="PIRSF029693">
    <property type="entry name" value="UCP029693"/>
    <property type="match status" value="1"/>
</dbReference>
<feature type="region of interest" description="Disordered" evidence="1">
    <location>
        <begin position="1"/>
        <end position="20"/>
    </location>
</feature>
<sequence>MNSKSPVDTESTEHPRPLHGERRSGFGRVLRVLSAAFALYVFVVLGLAFYWNRPPATLDLSGVADESAIQSGDRVPGSALVATAIGIGETLLDKPGGFLYNDIAPPGVFLDNMPSWECGNMMALRDFVRSLRNDFSRSQSQSYENEDLKQADLHFAIDPNSWILPTAEDEYRKGIASLKNYLDTLNRQSGGAGHFFARADNLASYLNVIEKRLGHQGSRLRASVADPALALALAPNPGDAERTPTESLDATLDETRTPWNEIDDVFYCSRGYSWALLHIMEAIEVDFRDVLEAKGALTLVQRMTRDLRGAIRPMASPIILSGDGYGILANHSLTIASYISRVNATILDLRNLLKDG</sequence>
<keyword evidence="2" id="KW-0812">Transmembrane</keyword>
<dbReference type="AlphaFoldDB" id="I3YBR4"/>
<dbReference type="InterPro" id="IPR016936">
    <property type="entry name" value="UCP029693"/>
</dbReference>
<dbReference type="EMBL" id="CP003154">
    <property type="protein sequence ID" value="AFL74432.1"/>
    <property type="molecule type" value="Genomic_DNA"/>
</dbReference>
<accession>I3YBR4</accession>
<dbReference type="KEGG" id="tvi:Thivi_2494"/>
<reference evidence="3 4" key="1">
    <citation type="submission" date="2012-06" db="EMBL/GenBank/DDBJ databases">
        <title>Complete sequence of Thiocystis violascens DSM 198.</title>
        <authorList>
            <consortium name="US DOE Joint Genome Institute"/>
            <person name="Lucas S."/>
            <person name="Han J."/>
            <person name="Lapidus A."/>
            <person name="Cheng J.-F."/>
            <person name="Goodwin L."/>
            <person name="Pitluck S."/>
            <person name="Peters L."/>
            <person name="Ovchinnikova G."/>
            <person name="Teshima H."/>
            <person name="Detter J.C."/>
            <person name="Han C."/>
            <person name="Tapia R."/>
            <person name="Land M."/>
            <person name="Hauser L."/>
            <person name="Kyrpides N."/>
            <person name="Ivanova N."/>
            <person name="Pagani I."/>
            <person name="Vogl K."/>
            <person name="Liu Z."/>
            <person name="Frigaard N.-U."/>
            <person name="Bryant D."/>
            <person name="Woyke T."/>
        </authorList>
    </citation>
    <scope>NUCLEOTIDE SEQUENCE [LARGE SCALE GENOMIC DNA]</scope>
    <source>
        <strain evidence="4">ATCC 17096 / DSM 198 / 6111</strain>
    </source>
</reference>
<evidence type="ECO:0000313" key="3">
    <source>
        <dbReference type="EMBL" id="AFL74432.1"/>
    </source>
</evidence>
<evidence type="ECO:0008006" key="5">
    <source>
        <dbReference type="Google" id="ProtNLM"/>
    </source>
</evidence>
<feature type="transmembrane region" description="Helical" evidence="2">
    <location>
        <begin position="29"/>
        <end position="51"/>
    </location>
</feature>
<feature type="compositionally biased region" description="Basic and acidic residues" evidence="1">
    <location>
        <begin position="11"/>
        <end position="20"/>
    </location>
</feature>
<dbReference type="OrthoDB" id="5821246at2"/>
<keyword evidence="2" id="KW-1133">Transmembrane helix</keyword>
<organism evidence="3 4">
    <name type="scientific">Thiocystis violascens (strain ATCC 17096 / DSM 198 / 6111)</name>
    <name type="common">Chromatium violascens</name>
    <dbReference type="NCBI Taxonomy" id="765911"/>
    <lineage>
        <taxon>Bacteria</taxon>
        <taxon>Pseudomonadati</taxon>
        <taxon>Pseudomonadota</taxon>
        <taxon>Gammaproteobacteria</taxon>
        <taxon>Chromatiales</taxon>
        <taxon>Chromatiaceae</taxon>
        <taxon>Thiocystis</taxon>
    </lineage>
</organism>
<proteinExistence type="predicted"/>